<dbReference type="InterPro" id="IPR013785">
    <property type="entry name" value="Aldolase_TIM"/>
</dbReference>
<keyword evidence="9 11" id="KW-0704">Schiff base</keyword>
<dbReference type="EC" id="2.2.1.2" evidence="5 11"/>
<dbReference type="OrthoDB" id="9809101at2"/>
<feature type="region of interest" description="Disordered" evidence="12">
    <location>
        <begin position="379"/>
        <end position="398"/>
    </location>
</feature>
<dbReference type="KEGG" id="sgs:AVL59_28660"/>
<dbReference type="STRING" id="68214.AVL59_28660"/>
<evidence type="ECO:0000313" key="15">
    <source>
        <dbReference type="Proteomes" id="UP000092659"/>
    </source>
</evidence>
<protein>
    <recommendedName>
        <fullName evidence="5 11">Transaldolase</fullName>
        <ecNumber evidence="5 11">2.2.1.2</ecNumber>
    </recommendedName>
</protein>
<dbReference type="UniPathway" id="UPA00115">
    <property type="reaction ID" value="UER00414"/>
</dbReference>
<dbReference type="GO" id="GO:0005975">
    <property type="term" value="P:carbohydrate metabolic process"/>
    <property type="evidence" value="ECO:0007669"/>
    <property type="project" value="InterPro"/>
</dbReference>
<dbReference type="InterPro" id="IPR004732">
    <property type="entry name" value="Transaldolase_2"/>
</dbReference>
<evidence type="ECO:0000256" key="7">
    <source>
        <dbReference type="ARBA" id="ARBA00022679"/>
    </source>
</evidence>
<dbReference type="PANTHER" id="PTHR10683">
    <property type="entry name" value="TRANSALDOLASE"/>
    <property type="match status" value="1"/>
</dbReference>
<dbReference type="SUPFAM" id="SSF51569">
    <property type="entry name" value="Aldolase"/>
    <property type="match status" value="1"/>
</dbReference>
<evidence type="ECO:0000256" key="2">
    <source>
        <dbReference type="ARBA" id="ARBA00004496"/>
    </source>
</evidence>
<comment type="similarity">
    <text evidence="4 11">Belongs to the transaldolase family. Type 2 subfamily.</text>
</comment>
<dbReference type="Proteomes" id="UP001519309">
    <property type="component" value="Unassembled WGS sequence"/>
</dbReference>
<keyword evidence="8 11" id="KW-0570">Pentose shunt</keyword>
<evidence type="ECO:0000256" key="5">
    <source>
        <dbReference type="ARBA" id="ARBA00013151"/>
    </source>
</evidence>
<evidence type="ECO:0000313" key="14">
    <source>
        <dbReference type="EMBL" id="MBP2047644.1"/>
    </source>
</evidence>
<dbReference type="GO" id="GO:0004801">
    <property type="term" value="F:transaldolase activity"/>
    <property type="evidence" value="ECO:0007669"/>
    <property type="project" value="UniProtKB-UniRule"/>
</dbReference>
<evidence type="ECO:0000256" key="8">
    <source>
        <dbReference type="ARBA" id="ARBA00023126"/>
    </source>
</evidence>
<feature type="active site" description="Schiff-base intermediate with substrate" evidence="11">
    <location>
        <position position="150"/>
    </location>
</feature>
<evidence type="ECO:0000256" key="9">
    <source>
        <dbReference type="ARBA" id="ARBA00023270"/>
    </source>
</evidence>
<dbReference type="PANTHER" id="PTHR10683:SF31">
    <property type="entry name" value="TRANSALDOLASE"/>
    <property type="match status" value="1"/>
</dbReference>
<dbReference type="Pfam" id="PF00923">
    <property type="entry name" value="TAL_FSA"/>
    <property type="match status" value="1"/>
</dbReference>
<reference evidence="13 15" key="1">
    <citation type="submission" date="2016-06" db="EMBL/GenBank/DDBJ databases">
        <title>Complete genome sequence of Streptomyces griseochromogenes ATCC 14511, the Blasticidin S producer.</title>
        <authorList>
            <person name="Wu L."/>
        </authorList>
    </citation>
    <scope>NUCLEOTIDE SEQUENCE [LARGE SCALE GENOMIC DNA]</scope>
    <source>
        <strain evidence="13 15">ATCC 14511</strain>
    </source>
</reference>
<proteinExistence type="inferred from homology"/>
<dbReference type="Gene3D" id="3.20.20.70">
    <property type="entry name" value="Aldolase class I"/>
    <property type="match status" value="1"/>
</dbReference>
<dbReference type="AlphaFoldDB" id="A0A1B1B2E7"/>
<dbReference type="NCBIfam" id="NF002881">
    <property type="entry name" value="PRK03343.1"/>
    <property type="match status" value="1"/>
</dbReference>
<dbReference type="PIRSF" id="PIRSF036915">
    <property type="entry name" value="Trnald_Bac_Plnt"/>
    <property type="match status" value="1"/>
</dbReference>
<dbReference type="RefSeq" id="WP_067310032.1">
    <property type="nucleotide sequence ID" value="NZ_CP016279.1"/>
</dbReference>
<dbReference type="GO" id="GO:0005737">
    <property type="term" value="C:cytoplasm"/>
    <property type="evidence" value="ECO:0007669"/>
    <property type="project" value="UniProtKB-SubCell"/>
</dbReference>
<dbReference type="EMBL" id="CP016279">
    <property type="protein sequence ID" value="ANP52987.1"/>
    <property type="molecule type" value="Genomic_DNA"/>
</dbReference>
<dbReference type="NCBIfam" id="TIGR00876">
    <property type="entry name" value="tal_mycobact"/>
    <property type="match status" value="1"/>
</dbReference>
<keyword evidence="7 11" id="KW-0808">Transferase</keyword>
<comment type="subcellular location">
    <subcellularLocation>
        <location evidence="2 11">Cytoplasm</location>
    </subcellularLocation>
</comment>
<evidence type="ECO:0000256" key="1">
    <source>
        <dbReference type="ARBA" id="ARBA00003518"/>
    </source>
</evidence>
<comment type="function">
    <text evidence="1 11">Transaldolase is important for the balance of metabolites in the pentose-phosphate pathway.</text>
</comment>
<gene>
    <name evidence="11" type="primary">tal</name>
    <name evidence="13" type="ORF">AVL59_28660</name>
    <name evidence="14" type="ORF">J2Z21_000566</name>
</gene>
<dbReference type="CDD" id="cd00955">
    <property type="entry name" value="Transaldolase_like"/>
    <property type="match status" value="1"/>
</dbReference>
<accession>A0A1B1B2E7</accession>
<reference evidence="14 16" key="2">
    <citation type="submission" date="2021-03" db="EMBL/GenBank/DDBJ databases">
        <title>Genomic Encyclopedia of Type Strains, Phase IV (KMG-IV): sequencing the most valuable type-strain genomes for metagenomic binning, comparative biology and taxonomic classification.</title>
        <authorList>
            <person name="Goeker M."/>
        </authorList>
    </citation>
    <scope>NUCLEOTIDE SEQUENCE [LARGE SCALE GENOMIC DNA]</scope>
    <source>
        <strain evidence="14 16">DSM 40499</strain>
    </source>
</reference>
<dbReference type="PROSITE" id="PS01054">
    <property type="entry name" value="TRANSALDOLASE_1"/>
    <property type="match status" value="1"/>
</dbReference>
<evidence type="ECO:0000256" key="12">
    <source>
        <dbReference type="SAM" id="MobiDB-lite"/>
    </source>
</evidence>
<evidence type="ECO:0000256" key="3">
    <source>
        <dbReference type="ARBA" id="ARBA00004857"/>
    </source>
</evidence>
<evidence type="ECO:0000256" key="6">
    <source>
        <dbReference type="ARBA" id="ARBA00022490"/>
    </source>
</evidence>
<keyword evidence="6 11" id="KW-0963">Cytoplasm</keyword>
<dbReference type="InterPro" id="IPR018225">
    <property type="entry name" value="Transaldolase_AS"/>
</dbReference>
<dbReference type="Proteomes" id="UP000092659">
    <property type="component" value="Chromosome"/>
</dbReference>
<evidence type="ECO:0000256" key="4">
    <source>
        <dbReference type="ARBA" id="ARBA00008426"/>
    </source>
</evidence>
<name>A0A1B1B2E7_9ACTN</name>
<dbReference type="EMBL" id="JAGGLP010000001">
    <property type="protein sequence ID" value="MBP2047644.1"/>
    <property type="molecule type" value="Genomic_DNA"/>
</dbReference>
<organism evidence="13 15">
    <name type="scientific">Streptomyces griseochromogenes</name>
    <dbReference type="NCBI Taxonomy" id="68214"/>
    <lineage>
        <taxon>Bacteria</taxon>
        <taxon>Bacillati</taxon>
        <taxon>Actinomycetota</taxon>
        <taxon>Actinomycetes</taxon>
        <taxon>Kitasatosporales</taxon>
        <taxon>Streptomycetaceae</taxon>
        <taxon>Streptomyces</taxon>
    </lineage>
</organism>
<keyword evidence="16" id="KW-1185">Reference proteome</keyword>
<dbReference type="InterPro" id="IPR001585">
    <property type="entry name" value="TAL/FSA"/>
</dbReference>
<evidence type="ECO:0000313" key="13">
    <source>
        <dbReference type="EMBL" id="ANP52987.1"/>
    </source>
</evidence>
<sequence>MTKRSSEPLRDPLGQLGEYGVSIWLDDLSRERLVSGNLAAVVRDKAVVGVTTNPSIFQRAIAGDSGSAYEAQLRDLALRGVTAEEAVRVLTTADVRAAADILRPVFDRTSGHDGRVSLEVDPRLAHRTEATVAEARQLWWMVDRPNVLIKIPATRAGLPAITQAIAEGISVNVTLIFSIDRYRAVADAYLSGLEAALEAGHDLSGIESVASFFVSRLDTETDRRLEEIGGEKALALRGRTGLANSRLAHEVYEEIADSPRWRALQAAGANPQRLLWTSTSTKNPDYPDTCYVTGLVTAGTVNTLPEATLDAVADHGEIHGDTVRGQYAQAAGVFAGLAGAGIDYDDVVEVLEAEGVKAFEKAWQDLLDSVASSLVRLGEEPAAHRGRPTGSGTSTDAR</sequence>
<comment type="pathway">
    <text evidence="3 11">Carbohydrate degradation; pentose phosphate pathway; D-glyceraldehyde 3-phosphate and beta-D-fructose 6-phosphate from D-ribose 5-phosphate and D-xylulose 5-phosphate (non-oxidative stage): step 2/3.</text>
</comment>
<evidence type="ECO:0000256" key="11">
    <source>
        <dbReference type="HAMAP-Rule" id="MF_00493"/>
    </source>
</evidence>
<evidence type="ECO:0000256" key="10">
    <source>
        <dbReference type="ARBA" id="ARBA00048810"/>
    </source>
</evidence>
<dbReference type="GO" id="GO:0006098">
    <property type="term" value="P:pentose-phosphate shunt"/>
    <property type="evidence" value="ECO:0007669"/>
    <property type="project" value="UniProtKB-UniRule"/>
</dbReference>
<evidence type="ECO:0000313" key="16">
    <source>
        <dbReference type="Proteomes" id="UP001519309"/>
    </source>
</evidence>
<dbReference type="HAMAP" id="MF_00493">
    <property type="entry name" value="Transaldolase_2"/>
    <property type="match status" value="1"/>
</dbReference>
<comment type="catalytic activity">
    <reaction evidence="10 11">
        <text>D-sedoheptulose 7-phosphate + D-glyceraldehyde 3-phosphate = D-erythrose 4-phosphate + beta-D-fructose 6-phosphate</text>
        <dbReference type="Rhea" id="RHEA:17053"/>
        <dbReference type="ChEBI" id="CHEBI:16897"/>
        <dbReference type="ChEBI" id="CHEBI:57483"/>
        <dbReference type="ChEBI" id="CHEBI:57634"/>
        <dbReference type="ChEBI" id="CHEBI:59776"/>
        <dbReference type="EC" id="2.2.1.2"/>
    </reaction>
</comment>